<dbReference type="EMBL" id="RYFC01000003">
    <property type="protein sequence ID" value="RTZ45906.1"/>
    <property type="molecule type" value="Genomic_DNA"/>
</dbReference>
<comment type="caution">
    <text evidence="1">The sequence shown here is derived from an EMBL/GenBank/DDBJ whole genome shotgun (WGS) entry which is preliminary data.</text>
</comment>
<accession>A0A432DRZ5</accession>
<sequence>MKEENLKGKQCLYTISMENRQEEVSGANTDIKITYNITPGLLASETGTLTGNNSYTTSTIILQSRRT</sequence>
<dbReference type="AlphaFoldDB" id="A0A432DRZ5"/>
<protein>
    <submittedName>
        <fullName evidence="1">Uncharacterized protein</fullName>
    </submittedName>
</protein>
<name>A0A432DRZ5_9FLAO</name>
<reference evidence="1 2" key="1">
    <citation type="submission" date="2018-12" db="EMBL/GenBank/DDBJ databases">
        <title>Draft Genome Sequence of Chryseobacterium arthrosphaerae strain ED882-96 Isolated from the Blood of a Patient with Liver Cirrhosis in Taiwan.</title>
        <authorList>
            <person name="Lin J.-N."/>
            <person name="Lai C.-H."/>
            <person name="Yang C.-H."/>
            <person name="Huang Y.-H."/>
        </authorList>
    </citation>
    <scope>NUCLEOTIDE SEQUENCE [LARGE SCALE GENOMIC DNA]</scope>
    <source>
        <strain evidence="1 2">ED882-96</strain>
    </source>
</reference>
<proteinExistence type="predicted"/>
<organism evidence="1 2">
    <name type="scientific">Chryseobacterium arthrosphaerae</name>
    <dbReference type="NCBI Taxonomy" id="651561"/>
    <lineage>
        <taxon>Bacteria</taxon>
        <taxon>Pseudomonadati</taxon>
        <taxon>Bacteroidota</taxon>
        <taxon>Flavobacteriia</taxon>
        <taxon>Flavobacteriales</taxon>
        <taxon>Weeksellaceae</taxon>
        <taxon>Chryseobacterium group</taxon>
        <taxon>Chryseobacterium</taxon>
    </lineage>
</organism>
<dbReference type="Proteomes" id="UP000276953">
    <property type="component" value="Unassembled WGS sequence"/>
</dbReference>
<evidence type="ECO:0000313" key="2">
    <source>
        <dbReference type="Proteomes" id="UP000276953"/>
    </source>
</evidence>
<evidence type="ECO:0000313" key="1">
    <source>
        <dbReference type="EMBL" id="RTZ45906.1"/>
    </source>
</evidence>
<gene>
    <name evidence="1" type="ORF">EJ377_14365</name>
</gene>